<dbReference type="EMBL" id="JAACFV010000189">
    <property type="protein sequence ID" value="KAF7503235.1"/>
    <property type="molecule type" value="Genomic_DNA"/>
</dbReference>
<accession>A0A8H7A5X6</accession>
<keyword evidence="3" id="KW-1185">Reference proteome</keyword>
<evidence type="ECO:0000313" key="3">
    <source>
        <dbReference type="Proteomes" id="UP000606974"/>
    </source>
</evidence>
<dbReference type="AlphaFoldDB" id="A0A8H7A5X6"/>
<feature type="compositionally biased region" description="Polar residues" evidence="1">
    <location>
        <begin position="10"/>
        <end position="20"/>
    </location>
</feature>
<evidence type="ECO:0000313" key="2">
    <source>
        <dbReference type="EMBL" id="KAF7503235.1"/>
    </source>
</evidence>
<organism evidence="2 3">
    <name type="scientific">Endocarpon pusillum</name>
    <dbReference type="NCBI Taxonomy" id="364733"/>
    <lineage>
        <taxon>Eukaryota</taxon>
        <taxon>Fungi</taxon>
        <taxon>Dikarya</taxon>
        <taxon>Ascomycota</taxon>
        <taxon>Pezizomycotina</taxon>
        <taxon>Eurotiomycetes</taxon>
        <taxon>Chaetothyriomycetidae</taxon>
        <taxon>Verrucariales</taxon>
        <taxon>Verrucariaceae</taxon>
        <taxon>Endocarpon</taxon>
    </lineage>
</organism>
<evidence type="ECO:0000256" key="1">
    <source>
        <dbReference type="SAM" id="MobiDB-lite"/>
    </source>
</evidence>
<feature type="region of interest" description="Disordered" evidence="1">
    <location>
        <begin position="1"/>
        <end position="20"/>
    </location>
</feature>
<reference evidence="2" key="1">
    <citation type="submission" date="2020-02" db="EMBL/GenBank/DDBJ databases">
        <authorList>
            <person name="Palmer J.M."/>
        </authorList>
    </citation>
    <scope>NUCLEOTIDE SEQUENCE</scope>
    <source>
        <strain evidence="2">EPUS1.4</strain>
        <tissue evidence="2">Thallus</tissue>
    </source>
</reference>
<gene>
    <name evidence="2" type="ORF">GJ744_004063</name>
</gene>
<protein>
    <submittedName>
        <fullName evidence="2">Uncharacterized protein</fullName>
    </submittedName>
</protein>
<dbReference type="Proteomes" id="UP000606974">
    <property type="component" value="Unassembled WGS sequence"/>
</dbReference>
<sequence length="80" mass="9383">MWTRAGYLPSSASSKLSMQPGTKASFSIQDTYLVHTHTNTLRDSTKSVDEHWRVKVERRMEYLKLIVKEKKLWKGVRGDW</sequence>
<name>A0A8H7A5X6_9EURO</name>
<comment type="caution">
    <text evidence="2">The sequence shown here is derived from an EMBL/GenBank/DDBJ whole genome shotgun (WGS) entry which is preliminary data.</text>
</comment>
<proteinExistence type="predicted"/>